<accession>A0A4R6ILC1</accession>
<keyword evidence="1" id="KW-0812">Transmembrane</keyword>
<evidence type="ECO:0000259" key="2">
    <source>
        <dbReference type="Pfam" id="PF06580"/>
    </source>
</evidence>
<gene>
    <name evidence="3" type="ORF">CLV32_1868</name>
</gene>
<proteinExistence type="predicted"/>
<sequence length="296" mass="34836">MVFIIPYYRWMVPALLGSKRYWLLLLLTVVYFIPVYIYAMQGMAWIFMQGTEERTVHRFFTHLFKNPFLDIDVMLIDLITFLCLAFARFSYQTEQKRHQVETDNLQLQLSMLKTQLQPHFLFNTLNSLYGLSLMGSKETPRFILLLSQMMQYILYDCDQEFVELNDEAEFLKGYFELEQQKFPEAKVFMHSPEVIPSVKVPPLLFLPLVENSFKHGKHKLENAAGVDATLTVTNQEINFSIVNDKLQYHGGMQKGRGGIGLANIRRRLELYYPGKYELNFTESEHEYRAQLIIRLI</sequence>
<dbReference type="InterPro" id="IPR010559">
    <property type="entry name" value="Sig_transdc_His_kin_internal"/>
</dbReference>
<keyword evidence="1" id="KW-1133">Transmembrane helix</keyword>
<reference evidence="3 4" key="1">
    <citation type="submission" date="2019-03" db="EMBL/GenBank/DDBJ databases">
        <title>Genomic Encyclopedia of Archaeal and Bacterial Type Strains, Phase II (KMG-II): from individual species to whole genera.</title>
        <authorList>
            <person name="Goeker M."/>
        </authorList>
    </citation>
    <scope>NUCLEOTIDE SEQUENCE [LARGE SCALE GENOMIC DNA]</scope>
    <source>
        <strain evidence="3 4">DSM 19034</strain>
    </source>
</reference>
<feature type="domain" description="Signal transduction histidine kinase internal region" evidence="2">
    <location>
        <begin position="108"/>
        <end position="184"/>
    </location>
</feature>
<feature type="transmembrane region" description="Helical" evidence="1">
    <location>
        <begin position="68"/>
        <end position="87"/>
    </location>
</feature>
<dbReference type="PANTHER" id="PTHR34220:SF7">
    <property type="entry name" value="SENSOR HISTIDINE KINASE YPDA"/>
    <property type="match status" value="1"/>
</dbReference>
<feature type="transmembrane region" description="Helical" evidence="1">
    <location>
        <begin position="21"/>
        <end position="48"/>
    </location>
</feature>
<dbReference type="GO" id="GO:0000155">
    <property type="term" value="F:phosphorelay sensor kinase activity"/>
    <property type="evidence" value="ECO:0007669"/>
    <property type="project" value="InterPro"/>
</dbReference>
<dbReference type="PANTHER" id="PTHR34220">
    <property type="entry name" value="SENSOR HISTIDINE KINASE YPDA"/>
    <property type="match status" value="1"/>
</dbReference>
<keyword evidence="1" id="KW-0472">Membrane</keyword>
<dbReference type="Gene3D" id="3.30.565.10">
    <property type="entry name" value="Histidine kinase-like ATPase, C-terminal domain"/>
    <property type="match status" value="1"/>
</dbReference>
<dbReference type="Proteomes" id="UP000295499">
    <property type="component" value="Unassembled WGS sequence"/>
</dbReference>
<dbReference type="InterPro" id="IPR050640">
    <property type="entry name" value="Bact_2-comp_sensor_kinase"/>
</dbReference>
<dbReference type="GO" id="GO:0016020">
    <property type="term" value="C:membrane"/>
    <property type="evidence" value="ECO:0007669"/>
    <property type="project" value="InterPro"/>
</dbReference>
<keyword evidence="3" id="KW-0418">Kinase</keyword>
<comment type="caution">
    <text evidence="3">The sequence shown here is derived from an EMBL/GenBank/DDBJ whole genome shotgun (WGS) entry which is preliminary data.</text>
</comment>
<evidence type="ECO:0000256" key="1">
    <source>
        <dbReference type="SAM" id="Phobius"/>
    </source>
</evidence>
<dbReference type="AlphaFoldDB" id="A0A4R6ILC1"/>
<evidence type="ECO:0000313" key="3">
    <source>
        <dbReference type="EMBL" id="TDO22883.1"/>
    </source>
</evidence>
<name>A0A4R6ILC1_9SPHI</name>
<dbReference type="Pfam" id="PF06580">
    <property type="entry name" value="His_kinase"/>
    <property type="match status" value="1"/>
</dbReference>
<protein>
    <submittedName>
        <fullName evidence="3">Histidine kinase</fullName>
    </submittedName>
</protein>
<evidence type="ECO:0000313" key="4">
    <source>
        <dbReference type="Proteomes" id="UP000295499"/>
    </source>
</evidence>
<organism evidence="3 4">
    <name type="scientific">Pedobacter duraquae</name>
    <dbReference type="NCBI Taxonomy" id="425511"/>
    <lineage>
        <taxon>Bacteria</taxon>
        <taxon>Pseudomonadati</taxon>
        <taxon>Bacteroidota</taxon>
        <taxon>Sphingobacteriia</taxon>
        <taxon>Sphingobacteriales</taxon>
        <taxon>Sphingobacteriaceae</taxon>
        <taxon>Pedobacter</taxon>
    </lineage>
</organism>
<keyword evidence="4" id="KW-1185">Reference proteome</keyword>
<dbReference type="InterPro" id="IPR036890">
    <property type="entry name" value="HATPase_C_sf"/>
</dbReference>
<dbReference type="EMBL" id="SNWM01000002">
    <property type="protein sequence ID" value="TDO22883.1"/>
    <property type="molecule type" value="Genomic_DNA"/>
</dbReference>
<keyword evidence="3" id="KW-0808">Transferase</keyword>